<feature type="domain" description="ABC-2 type transporter transmembrane" evidence="6">
    <location>
        <begin position="38"/>
        <end position="212"/>
    </location>
</feature>
<feature type="transmembrane region" description="Helical" evidence="5">
    <location>
        <begin position="137"/>
        <end position="157"/>
    </location>
</feature>
<feature type="transmembrane region" description="Helical" evidence="5">
    <location>
        <begin position="225"/>
        <end position="246"/>
    </location>
</feature>
<feature type="transmembrane region" description="Helical" evidence="5">
    <location>
        <begin position="103"/>
        <end position="125"/>
    </location>
</feature>
<evidence type="ECO:0000256" key="3">
    <source>
        <dbReference type="ARBA" id="ARBA00022989"/>
    </source>
</evidence>
<dbReference type="AlphaFoldDB" id="A0AA48GV77"/>
<feature type="transmembrane region" description="Helical" evidence="5">
    <location>
        <begin position="169"/>
        <end position="190"/>
    </location>
</feature>
<name>A0AA48GV77_9BACT</name>
<comment type="subcellular location">
    <subcellularLocation>
        <location evidence="1">Membrane</location>
        <topology evidence="1">Multi-pass membrane protein</topology>
    </subcellularLocation>
</comment>
<dbReference type="InterPro" id="IPR013525">
    <property type="entry name" value="ABC2_TM"/>
</dbReference>
<sequence>MREMRLALLRIAAHAYHIGLNLRRDAFRLLDVTLWPLVLLLSMGLFCRAFTPDPRTLALVVLGALGWRVIYHFQMEAVQIYMDNYWMGMIEHVMISPARWWEFILGGAVSALGKILVISALFLALGRWFFHASFPDARGLAAGMLACAACGLVLAVYSLGVAFLKRGDAFAFIFAFPDVIAVLSGVFYPVTVFPAPIQAFARLLPTTHAFGLVKAPLGLDEARPLLFLATLVPWLLGGILFTGWALRRARRLGKLVKMK</sequence>
<feature type="transmembrane region" description="Helical" evidence="5">
    <location>
        <begin position="57"/>
        <end position="82"/>
    </location>
</feature>
<dbReference type="InterPro" id="IPR051784">
    <property type="entry name" value="Nod_factor_ABC_transporter"/>
</dbReference>
<evidence type="ECO:0000313" key="8">
    <source>
        <dbReference type="Proteomes" id="UP001228113"/>
    </source>
</evidence>
<gene>
    <name evidence="7" type="ORF">METESE_18320</name>
</gene>
<dbReference type="EMBL" id="AP027081">
    <property type="protein sequence ID" value="BDU76874.1"/>
    <property type="molecule type" value="Genomic_DNA"/>
</dbReference>
<keyword evidence="4 5" id="KW-0472">Membrane</keyword>
<feature type="transmembrane region" description="Helical" evidence="5">
    <location>
        <begin position="32"/>
        <end position="51"/>
    </location>
</feature>
<keyword evidence="3 5" id="KW-1133">Transmembrane helix</keyword>
<dbReference type="PANTHER" id="PTHR43229">
    <property type="entry name" value="NODULATION PROTEIN J"/>
    <property type="match status" value="1"/>
</dbReference>
<keyword evidence="2 5" id="KW-0812">Transmembrane</keyword>
<evidence type="ECO:0000259" key="6">
    <source>
        <dbReference type="Pfam" id="PF01061"/>
    </source>
</evidence>
<protein>
    <recommendedName>
        <fullName evidence="6">ABC-2 type transporter transmembrane domain-containing protein</fullName>
    </recommendedName>
</protein>
<dbReference type="RefSeq" id="WP_243332506.1">
    <property type="nucleotide sequence ID" value="NZ_AP027081.1"/>
</dbReference>
<dbReference type="GO" id="GO:0140359">
    <property type="term" value="F:ABC-type transporter activity"/>
    <property type="evidence" value="ECO:0007669"/>
    <property type="project" value="InterPro"/>
</dbReference>
<evidence type="ECO:0000256" key="1">
    <source>
        <dbReference type="ARBA" id="ARBA00004141"/>
    </source>
</evidence>
<proteinExistence type="predicted"/>
<evidence type="ECO:0000256" key="2">
    <source>
        <dbReference type="ARBA" id="ARBA00022692"/>
    </source>
</evidence>
<dbReference type="Proteomes" id="UP001228113">
    <property type="component" value="Chromosome"/>
</dbReference>
<dbReference type="Pfam" id="PF01061">
    <property type="entry name" value="ABC2_membrane"/>
    <property type="match status" value="1"/>
</dbReference>
<evidence type="ECO:0000256" key="5">
    <source>
        <dbReference type="SAM" id="Phobius"/>
    </source>
</evidence>
<organism evidence="7 8">
    <name type="scientific">Mesoterricola sediminis</name>
    <dbReference type="NCBI Taxonomy" id="2927980"/>
    <lineage>
        <taxon>Bacteria</taxon>
        <taxon>Pseudomonadati</taxon>
        <taxon>Acidobacteriota</taxon>
        <taxon>Holophagae</taxon>
        <taxon>Holophagales</taxon>
        <taxon>Holophagaceae</taxon>
        <taxon>Mesoterricola</taxon>
    </lineage>
</organism>
<reference evidence="7" key="1">
    <citation type="journal article" date="2023" name="Int. J. Syst. Evol. Microbiol.">
        <title>Mesoterricola silvestris gen. nov., sp. nov., Mesoterricola sediminis sp. nov., Geothrix oryzae sp. nov., Geothrix edaphica sp. nov., Geothrix rubra sp. nov., and Geothrix limicola sp. nov., six novel members of Acidobacteriota isolated from soils.</title>
        <authorList>
            <person name="Itoh H."/>
            <person name="Sugisawa Y."/>
            <person name="Mise K."/>
            <person name="Xu Z."/>
            <person name="Kuniyasu M."/>
            <person name="Ushijima N."/>
            <person name="Kawano K."/>
            <person name="Kobayashi E."/>
            <person name="Shiratori Y."/>
            <person name="Masuda Y."/>
            <person name="Senoo K."/>
        </authorList>
    </citation>
    <scope>NUCLEOTIDE SEQUENCE</scope>
    <source>
        <strain evidence="7">W786</strain>
    </source>
</reference>
<accession>A0AA48GV77</accession>
<dbReference type="KEGG" id="msea:METESE_18320"/>
<evidence type="ECO:0000313" key="7">
    <source>
        <dbReference type="EMBL" id="BDU76874.1"/>
    </source>
</evidence>
<dbReference type="GO" id="GO:0016020">
    <property type="term" value="C:membrane"/>
    <property type="evidence" value="ECO:0007669"/>
    <property type="project" value="UniProtKB-SubCell"/>
</dbReference>
<dbReference type="PANTHER" id="PTHR43229:SF3">
    <property type="entry name" value="ABC-TYPE MULTIDRUG TRANSPORT SYSTEM, PERMEASE COMPONENT"/>
    <property type="match status" value="1"/>
</dbReference>
<keyword evidence="8" id="KW-1185">Reference proteome</keyword>
<evidence type="ECO:0000256" key="4">
    <source>
        <dbReference type="ARBA" id="ARBA00023136"/>
    </source>
</evidence>